<keyword evidence="3" id="KW-0539">Nucleus</keyword>
<keyword evidence="7" id="KW-1185">Reference proteome</keyword>
<dbReference type="GO" id="GO:0005654">
    <property type="term" value="C:nucleoplasm"/>
    <property type="evidence" value="ECO:0007669"/>
    <property type="project" value="TreeGrafter"/>
</dbReference>
<organism evidence="6 7">
    <name type="scientific">Actinidia rufa</name>
    <dbReference type="NCBI Taxonomy" id="165716"/>
    <lineage>
        <taxon>Eukaryota</taxon>
        <taxon>Viridiplantae</taxon>
        <taxon>Streptophyta</taxon>
        <taxon>Embryophyta</taxon>
        <taxon>Tracheophyta</taxon>
        <taxon>Spermatophyta</taxon>
        <taxon>Magnoliopsida</taxon>
        <taxon>eudicotyledons</taxon>
        <taxon>Gunneridae</taxon>
        <taxon>Pentapetalae</taxon>
        <taxon>asterids</taxon>
        <taxon>Ericales</taxon>
        <taxon>Actinidiaceae</taxon>
        <taxon>Actinidia</taxon>
    </lineage>
</organism>
<evidence type="ECO:0000256" key="3">
    <source>
        <dbReference type="ARBA" id="ARBA00023242"/>
    </source>
</evidence>
<dbReference type="GO" id="GO:0005730">
    <property type="term" value="C:nucleolus"/>
    <property type="evidence" value="ECO:0007669"/>
    <property type="project" value="TreeGrafter"/>
</dbReference>
<keyword evidence="4" id="KW-0175">Coiled coil</keyword>
<dbReference type="InterPro" id="IPR005343">
    <property type="entry name" value="Noc2"/>
</dbReference>
<feature type="coiled-coil region" evidence="4">
    <location>
        <begin position="120"/>
        <end position="147"/>
    </location>
</feature>
<evidence type="ECO:0000313" key="6">
    <source>
        <dbReference type="EMBL" id="GFZ14895.1"/>
    </source>
</evidence>
<gene>
    <name evidence="6" type="ORF">Acr_24g0010850</name>
</gene>
<name>A0A7J0GVL7_9ERIC</name>
<dbReference type="Pfam" id="PF03715">
    <property type="entry name" value="Noc2"/>
    <property type="match status" value="1"/>
</dbReference>
<dbReference type="PANTHER" id="PTHR12687:SF8">
    <property type="entry name" value="PROTEIN REBELOTE"/>
    <property type="match status" value="1"/>
</dbReference>
<protein>
    <submittedName>
        <fullName evidence="6">Noc2p family</fullName>
    </submittedName>
</protein>
<feature type="region of interest" description="Disordered" evidence="5">
    <location>
        <begin position="836"/>
        <end position="856"/>
    </location>
</feature>
<dbReference type="AlphaFoldDB" id="A0A7J0GVL7"/>
<comment type="similarity">
    <text evidence="2">Belongs to the NOC2 family.</text>
</comment>
<dbReference type="EMBL" id="BJWL01000024">
    <property type="protein sequence ID" value="GFZ14895.1"/>
    <property type="molecule type" value="Genomic_DNA"/>
</dbReference>
<feature type="region of interest" description="Disordered" evidence="5">
    <location>
        <begin position="15"/>
        <end position="59"/>
    </location>
</feature>
<comment type="subcellular location">
    <subcellularLocation>
        <location evidence="1">Nucleus</location>
    </subcellularLocation>
</comment>
<evidence type="ECO:0000256" key="2">
    <source>
        <dbReference type="ARBA" id="ARBA00005907"/>
    </source>
</evidence>
<evidence type="ECO:0000256" key="4">
    <source>
        <dbReference type="SAM" id="Coils"/>
    </source>
</evidence>
<accession>A0A7J0GVL7</accession>
<feature type="compositionally biased region" description="Basic residues" evidence="5">
    <location>
        <begin position="21"/>
        <end position="36"/>
    </location>
</feature>
<dbReference type="GO" id="GO:0030691">
    <property type="term" value="C:Noc2p-Noc3p complex"/>
    <property type="evidence" value="ECO:0007669"/>
    <property type="project" value="TreeGrafter"/>
</dbReference>
<dbReference type="PANTHER" id="PTHR12687">
    <property type="entry name" value="NUCLEOLAR COMPLEX 2 AND RAD4-RELATED"/>
    <property type="match status" value="1"/>
</dbReference>
<sequence length="856" mass="97402">MGKLGKKARKFAKKNLQSVLRQRRKTKPVFKKRSSSKGRQDIKDQVGNTAVLPKGRDPVGEEFEDISLDEIFTEGDSDATTDASESDGFLSEDESCPDVAESQNEIKLEDNSHLTVSVHNSKVNKEIVVLKKKLNKLKEKHKLLEKSLGWKPRKTGTAQTWTAYYEEVHHWREMLHILQGAEMTAVIVEAMQPKERNDGQNKSPRVRTGQVAPDLVIARLDDQEKGLLKRRTAAAAERGRRYCGRERDRYGDEAASYGGRRCRSTIPMDPEFVKFLSSYKKGHVVFQNEVMDSDDETTNYSMQLVDEDRSVMKKSKMLTSSVINSWHQLVKEEHNESALISLLNGYRAACHYGTESIGVPETASCQRIQNSETFCSILMFMLREADNIFRGLLKIPPSSCKKETLVELYNTSKWKSLKPLIKSYLRSTLFLLNQVTNAEILAFSLSRLKVSIIFFAAFPSLLRRLIKVAVHLWVSSEGVLSSCSFHIIQSVAVVFSSEYFDICLIRTYKAYIGHSKVVDIINAKHMQFLRNSFVEICSSDVHKSCTKALLSIQQLAKILKQGLVTKKKEALKKICSWQYANCIDLWVRFISANIRDYDLHHVFYPIIQLINGVACLFPGPRYYPLRLKCIQWLNHLSSSSGIFIPVASFVLDVLEYKMGKEGGKPGDAGNISSVLKLPKHWLKSQNFQEECVVSAVELLSAHFPQWSYHISFPELATIPLIRLRKFHEIATTESLRRVVKRLIDQMEQNVEFVRKKRDEVSFSPKDHQSVESFLQLEKGSLNAPFTQYYRSVLQNALTRNLDKNGIRSSLEQKKTKRKRGLPCQAVTVSVNSEKDLGIGSLSVNGGRDNSKRKKRS</sequence>
<dbReference type="GO" id="GO:0042273">
    <property type="term" value="P:ribosomal large subunit biogenesis"/>
    <property type="evidence" value="ECO:0007669"/>
    <property type="project" value="TreeGrafter"/>
</dbReference>
<evidence type="ECO:0000313" key="7">
    <source>
        <dbReference type="Proteomes" id="UP000585474"/>
    </source>
</evidence>
<evidence type="ECO:0000256" key="5">
    <source>
        <dbReference type="SAM" id="MobiDB-lite"/>
    </source>
</evidence>
<reference evidence="6 7" key="1">
    <citation type="submission" date="2019-07" db="EMBL/GenBank/DDBJ databases">
        <title>De Novo Assembly of kiwifruit Actinidia rufa.</title>
        <authorList>
            <person name="Sugita-Konishi S."/>
            <person name="Sato K."/>
            <person name="Mori E."/>
            <person name="Abe Y."/>
            <person name="Kisaki G."/>
            <person name="Hamano K."/>
            <person name="Suezawa K."/>
            <person name="Otani M."/>
            <person name="Fukuda T."/>
            <person name="Manabe T."/>
            <person name="Gomi K."/>
            <person name="Tabuchi M."/>
            <person name="Akimitsu K."/>
            <person name="Kataoka I."/>
        </authorList>
    </citation>
    <scope>NUCLEOTIDE SEQUENCE [LARGE SCALE GENOMIC DNA]</scope>
    <source>
        <strain evidence="7">cv. Fuchu</strain>
    </source>
</reference>
<comment type="caution">
    <text evidence="6">The sequence shown here is derived from an EMBL/GenBank/DDBJ whole genome shotgun (WGS) entry which is preliminary data.</text>
</comment>
<dbReference type="GO" id="GO:0030690">
    <property type="term" value="C:Noc1p-Noc2p complex"/>
    <property type="evidence" value="ECO:0007669"/>
    <property type="project" value="TreeGrafter"/>
</dbReference>
<dbReference type="OrthoDB" id="10266662at2759"/>
<dbReference type="Proteomes" id="UP000585474">
    <property type="component" value="Unassembled WGS sequence"/>
</dbReference>
<evidence type="ECO:0000256" key="1">
    <source>
        <dbReference type="ARBA" id="ARBA00004123"/>
    </source>
</evidence>
<feature type="region of interest" description="Disordered" evidence="5">
    <location>
        <begin position="74"/>
        <end position="95"/>
    </location>
</feature>
<proteinExistence type="inferred from homology"/>